<organism evidence="1 2">
    <name type="scientific">Lophiotrema nucula</name>
    <dbReference type="NCBI Taxonomy" id="690887"/>
    <lineage>
        <taxon>Eukaryota</taxon>
        <taxon>Fungi</taxon>
        <taxon>Dikarya</taxon>
        <taxon>Ascomycota</taxon>
        <taxon>Pezizomycotina</taxon>
        <taxon>Dothideomycetes</taxon>
        <taxon>Pleosporomycetidae</taxon>
        <taxon>Pleosporales</taxon>
        <taxon>Lophiotremataceae</taxon>
        <taxon>Lophiotrema</taxon>
    </lineage>
</organism>
<keyword evidence="2" id="KW-1185">Reference proteome</keyword>
<evidence type="ECO:0000313" key="2">
    <source>
        <dbReference type="Proteomes" id="UP000799770"/>
    </source>
</evidence>
<proteinExistence type="predicted"/>
<protein>
    <submittedName>
        <fullName evidence="1">Uncharacterized protein</fullName>
    </submittedName>
</protein>
<dbReference type="EMBL" id="ML977324">
    <property type="protein sequence ID" value="KAF2114965.1"/>
    <property type="molecule type" value="Genomic_DNA"/>
</dbReference>
<evidence type="ECO:0000313" key="1">
    <source>
        <dbReference type="EMBL" id="KAF2114965.1"/>
    </source>
</evidence>
<reference evidence="1" key="1">
    <citation type="journal article" date="2020" name="Stud. Mycol.">
        <title>101 Dothideomycetes genomes: a test case for predicting lifestyles and emergence of pathogens.</title>
        <authorList>
            <person name="Haridas S."/>
            <person name="Albert R."/>
            <person name="Binder M."/>
            <person name="Bloem J."/>
            <person name="Labutti K."/>
            <person name="Salamov A."/>
            <person name="Andreopoulos B."/>
            <person name="Baker S."/>
            <person name="Barry K."/>
            <person name="Bills G."/>
            <person name="Bluhm B."/>
            <person name="Cannon C."/>
            <person name="Castanera R."/>
            <person name="Culley D."/>
            <person name="Daum C."/>
            <person name="Ezra D."/>
            <person name="Gonzalez J."/>
            <person name="Henrissat B."/>
            <person name="Kuo A."/>
            <person name="Liang C."/>
            <person name="Lipzen A."/>
            <person name="Lutzoni F."/>
            <person name="Magnuson J."/>
            <person name="Mondo S."/>
            <person name="Nolan M."/>
            <person name="Ohm R."/>
            <person name="Pangilinan J."/>
            <person name="Park H.-J."/>
            <person name="Ramirez L."/>
            <person name="Alfaro M."/>
            <person name="Sun H."/>
            <person name="Tritt A."/>
            <person name="Yoshinaga Y."/>
            <person name="Zwiers L.-H."/>
            <person name="Turgeon B."/>
            <person name="Goodwin S."/>
            <person name="Spatafora J."/>
            <person name="Crous P."/>
            <person name="Grigoriev I."/>
        </authorList>
    </citation>
    <scope>NUCLEOTIDE SEQUENCE</scope>
    <source>
        <strain evidence="1">CBS 627.86</strain>
    </source>
</reference>
<accession>A0A6A5Z6L6</accession>
<name>A0A6A5Z6L6_9PLEO</name>
<gene>
    <name evidence="1" type="ORF">BDV96DRAFT_89965</name>
</gene>
<dbReference type="PROSITE" id="PS51257">
    <property type="entry name" value="PROKAR_LIPOPROTEIN"/>
    <property type="match status" value="1"/>
</dbReference>
<sequence length="150" mass="16548">MQRCTQGKRIPQQILLTIIAFSCNMKNSSPHAIPDFVSNVQWRLIGSSQSSRPGTMAHITALSRCGVLTMPSDWCLTALSFDSEVNCLPVRLPARAPRQPHPFISFPDPKALELTIVYRSTVRQCSCQTVVAVLTMNVGKAKFVFDLCGP</sequence>
<dbReference type="Proteomes" id="UP000799770">
    <property type="component" value="Unassembled WGS sequence"/>
</dbReference>
<dbReference type="AlphaFoldDB" id="A0A6A5Z6L6"/>